<dbReference type="InterPro" id="IPR036812">
    <property type="entry name" value="NAD(P)_OxRdtase_dom_sf"/>
</dbReference>
<dbReference type="Pfam" id="PF00248">
    <property type="entry name" value="Aldo_ket_red"/>
    <property type="match status" value="1"/>
</dbReference>
<dbReference type="InterPro" id="IPR020471">
    <property type="entry name" value="AKR"/>
</dbReference>
<dbReference type="EMBL" id="SPRW01000041">
    <property type="protein sequence ID" value="TIC62934.1"/>
    <property type="molecule type" value="Genomic_DNA"/>
</dbReference>
<dbReference type="Proteomes" id="UP000309601">
    <property type="component" value="Unassembled WGS sequence"/>
</dbReference>
<dbReference type="PROSITE" id="PS00063">
    <property type="entry name" value="ALDOKETO_REDUCTASE_3"/>
    <property type="match status" value="1"/>
</dbReference>
<evidence type="ECO:0000256" key="1">
    <source>
        <dbReference type="ARBA" id="ARBA00023002"/>
    </source>
</evidence>
<evidence type="ECO:0000313" key="8">
    <source>
        <dbReference type="Proteomes" id="UP000305362"/>
    </source>
</evidence>
<dbReference type="InterPro" id="IPR018170">
    <property type="entry name" value="Aldo/ket_reductase_CS"/>
</dbReference>
<dbReference type="Proteomes" id="UP000305362">
    <property type="component" value="Unassembled WGS sequence"/>
</dbReference>
<feature type="domain" description="NADP-dependent oxidoreductase" evidence="5">
    <location>
        <begin position="17"/>
        <end position="280"/>
    </location>
</feature>
<dbReference type="GO" id="GO:0016616">
    <property type="term" value="F:oxidoreductase activity, acting on the CH-OH group of donors, NAD or NADP as acceptor"/>
    <property type="evidence" value="ECO:0007669"/>
    <property type="project" value="UniProtKB-ARBA"/>
</dbReference>
<organism evidence="6 9">
    <name type="scientific">Wallemia mellicola</name>
    <dbReference type="NCBI Taxonomy" id="1708541"/>
    <lineage>
        <taxon>Eukaryota</taxon>
        <taxon>Fungi</taxon>
        <taxon>Dikarya</taxon>
        <taxon>Basidiomycota</taxon>
        <taxon>Wallemiomycotina</taxon>
        <taxon>Wallemiomycetes</taxon>
        <taxon>Wallemiales</taxon>
        <taxon>Wallemiaceae</taxon>
        <taxon>Wallemia</taxon>
    </lineage>
</organism>
<feature type="site" description="Lowers pKa of active site Tyr" evidence="4">
    <location>
        <position position="76"/>
    </location>
</feature>
<feature type="active site" description="Proton donor" evidence="2">
    <location>
        <position position="51"/>
    </location>
</feature>
<dbReference type="EMBL" id="SPRV01000004">
    <property type="protein sequence ID" value="TIC71088.1"/>
    <property type="molecule type" value="Genomic_DNA"/>
</dbReference>
<evidence type="ECO:0000256" key="3">
    <source>
        <dbReference type="PIRSR" id="PIRSR000097-2"/>
    </source>
</evidence>
<gene>
    <name evidence="6" type="ORF">E3Q02_03256</name>
    <name evidence="7" type="ORF">E3Q03_00602</name>
</gene>
<dbReference type="FunFam" id="3.20.20.100:FF:000002">
    <property type="entry name" value="2,5-diketo-D-gluconic acid reductase A"/>
    <property type="match status" value="1"/>
</dbReference>
<dbReference type="PANTHER" id="PTHR11732">
    <property type="entry name" value="ALDO/KETO REDUCTASE"/>
    <property type="match status" value="1"/>
</dbReference>
<dbReference type="InterPro" id="IPR023210">
    <property type="entry name" value="NADP_OxRdtase_dom"/>
</dbReference>
<evidence type="ECO:0000256" key="2">
    <source>
        <dbReference type="PIRSR" id="PIRSR000097-1"/>
    </source>
</evidence>
<sequence>MPATSFQLNNGKTIPSVGLGTWQSAPGEVANAVKYAIKDAGYRHIDGAFCYANEKEVGEGVKASGVPRSEIFLTSKLWCTYHTKVEAGLDETLAELGTDYLDLFLIHWPVAMTDPNGTDKRFPVRSDGSRDVIFDRPIEDTWRDMEKLVDSGKAKSIGVSNFNKENLARILKICRIKPVVNQVESHAYLSQRDIKKFAEENGVLLQAYSPLGSTDSPILKDEELLAIANKHNVSVGTVLISYQNNRGVIVLPKSVTPARIAANAQLIDLTPEEINTIETMEDRGKKLRVVSPDWGVPIF</sequence>
<protein>
    <submittedName>
        <fullName evidence="6">2-methylbutyraldehyde reductase</fullName>
    </submittedName>
</protein>
<dbReference type="PIRSF" id="PIRSF000097">
    <property type="entry name" value="AKR"/>
    <property type="match status" value="1"/>
</dbReference>
<keyword evidence="1" id="KW-0560">Oxidoreductase</keyword>
<dbReference type="PROSITE" id="PS00062">
    <property type="entry name" value="ALDOKETO_REDUCTASE_2"/>
    <property type="match status" value="1"/>
</dbReference>
<dbReference type="AlphaFoldDB" id="A0AB38MRM3"/>
<evidence type="ECO:0000313" key="9">
    <source>
        <dbReference type="Proteomes" id="UP000309601"/>
    </source>
</evidence>
<feature type="binding site" evidence="3">
    <location>
        <position position="107"/>
    </location>
    <ligand>
        <name>substrate</name>
    </ligand>
</feature>
<dbReference type="Gene3D" id="3.20.20.100">
    <property type="entry name" value="NADP-dependent oxidoreductase domain"/>
    <property type="match status" value="1"/>
</dbReference>
<evidence type="ECO:0000256" key="4">
    <source>
        <dbReference type="PIRSR" id="PIRSR000097-3"/>
    </source>
</evidence>
<evidence type="ECO:0000313" key="6">
    <source>
        <dbReference type="EMBL" id="TIC62934.1"/>
    </source>
</evidence>
<evidence type="ECO:0000313" key="7">
    <source>
        <dbReference type="EMBL" id="TIC71088.1"/>
    </source>
</evidence>
<reference evidence="8 9" key="1">
    <citation type="submission" date="2019-03" db="EMBL/GenBank/DDBJ databases">
        <title>Sequencing 25 genomes of Wallemia mellicola.</title>
        <authorList>
            <person name="Gostincar C."/>
        </authorList>
    </citation>
    <scope>NUCLEOTIDE SEQUENCE [LARGE SCALE GENOMIC DNA]</scope>
    <source>
        <strain evidence="6 9">EXF-1274</strain>
        <strain evidence="7 8">EXF-1277</strain>
    </source>
</reference>
<accession>A0AB38MRM3</accession>
<evidence type="ECO:0000259" key="5">
    <source>
        <dbReference type="Pfam" id="PF00248"/>
    </source>
</evidence>
<dbReference type="PRINTS" id="PR00069">
    <property type="entry name" value="ALDKETRDTASE"/>
</dbReference>
<dbReference type="PROSITE" id="PS00798">
    <property type="entry name" value="ALDOKETO_REDUCTASE_1"/>
    <property type="match status" value="1"/>
</dbReference>
<comment type="caution">
    <text evidence="6">The sequence shown here is derived from an EMBL/GenBank/DDBJ whole genome shotgun (WGS) entry which is preliminary data.</text>
</comment>
<dbReference type="SUPFAM" id="SSF51430">
    <property type="entry name" value="NAD(P)-linked oxidoreductase"/>
    <property type="match status" value="1"/>
</dbReference>
<proteinExistence type="predicted"/>
<name>A0AB38MRM3_9BASI</name>